<dbReference type="RefSeq" id="WP_138287831.1">
    <property type="nucleotide sequence ID" value="NZ_CP058350.1"/>
</dbReference>
<proteinExistence type="predicted"/>
<reference evidence="2 3" key="1">
    <citation type="submission" date="2020-06" db="EMBL/GenBank/DDBJ databases">
        <title>Genome sequence of Rhizobium sp strain ADMK78.</title>
        <authorList>
            <person name="Rahi P."/>
        </authorList>
    </citation>
    <scope>NUCLEOTIDE SEQUENCE [LARGE SCALE GENOMIC DNA]</scope>
    <source>
        <strain evidence="2 3">ADMK78</strain>
    </source>
</reference>
<evidence type="ECO:0000313" key="2">
    <source>
        <dbReference type="EMBL" id="QLF71136.1"/>
    </source>
</evidence>
<dbReference type="Proteomes" id="UP000308530">
    <property type="component" value="Chromosome"/>
</dbReference>
<sequence>MSTHRPGDAQETMMQALTRLWKNHRLLVIGFSLASMIALVFLVRLLLFALYWQDPDHRNQPLEAWMTLGYVAHSYDIPRHALFEELAFDPTAREERPTLAELAEERGVTFEVLEQQIIAAIEDIRRETPRP</sequence>
<protein>
    <submittedName>
        <fullName evidence="2">Uncharacterized protein</fullName>
    </submittedName>
</protein>
<keyword evidence="1" id="KW-0472">Membrane</keyword>
<keyword evidence="3" id="KW-1185">Reference proteome</keyword>
<feature type="transmembrane region" description="Helical" evidence="1">
    <location>
        <begin position="26"/>
        <end position="52"/>
    </location>
</feature>
<accession>A0ABX6QR90</accession>
<evidence type="ECO:0000313" key="3">
    <source>
        <dbReference type="Proteomes" id="UP000308530"/>
    </source>
</evidence>
<organism evidence="2 3">
    <name type="scientific">Peteryoungia desertarenae</name>
    <dbReference type="NCBI Taxonomy" id="1813451"/>
    <lineage>
        <taxon>Bacteria</taxon>
        <taxon>Pseudomonadati</taxon>
        <taxon>Pseudomonadota</taxon>
        <taxon>Alphaproteobacteria</taxon>
        <taxon>Hyphomicrobiales</taxon>
        <taxon>Rhizobiaceae</taxon>
        <taxon>Peteryoungia</taxon>
    </lineage>
</organism>
<name>A0ABX6QR90_9HYPH</name>
<dbReference type="EMBL" id="CP058350">
    <property type="protein sequence ID" value="QLF71136.1"/>
    <property type="molecule type" value="Genomic_DNA"/>
</dbReference>
<keyword evidence="1" id="KW-1133">Transmembrane helix</keyword>
<evidence type="ECO:0000256" key="1">
    <source>
        <dbReference type="SAM" id="Phobius"/>
    </source>
</evidence>
<keyword evidence="1" id="KW-0812">Transmembrane</keyword>
<gene>
    <name evidence="2" type="ORF">FE840_017125</name>
</gene>